<evidence type="ECO:0000256" key="3">
    <source>
        <dbReference type="ARBA" id="ARBA00022896"/>
    </source>
</evidence>
<sequence length="213" mass="23908">MEDEMLLSSWYDVHSTVPPSYVQLPENRPGKVVSSLHEPIPVIDLGERDRAHLTQQILKASQEYGSFQVINHGVSHHLMDETLNIFKEFHAMPPKEKINQCSKDPNGNCKIYTSGLEPRYFCGGLCENPSLAAHHYPPCPQPTLTLGLAKHKDPTIITILLQDKEVEGLQVLKDGTWIAVAPIPNAFVVNIGLLLQVLNFLSFCLVVTHKYYK</sequence>
<evidence type="ECO:0000256" key="4">
    <source>
        <dbReference type="ARBA" id="ARBA00023004"/>
    </source>
</evidence>
<dbReference type="Gene3D" id="2.60.120.330">
    <property type="entry name" value="B-lactam Antibiotic, Isopenicillin N Synthase, Chain"/>
    <property type="match status" value="2"/>
</dbReference>
<protein>
    <recommendedName>
        <fullName evidence="7">Fe2OG dioxygenase domain-containing protein</fullName>
    </recommendedName>
</protein>
<organism evidence="8 9">
    <name type="scientific">Phaseolus angularis</name>
    <name type="common">Azuki bean</name>
    <name type="synonym">Vigna angularis</name>
    <dbReference type="NCBI Taxonomy" id="3914"/>
    <lineage>
        <taxon>Eukaryota</taxon>
        <taxon>Viridiplantae</taxon>
        <taxon>Streptophyta</taxon>
        <taxon>Embryophyta</taxon>
        <taxon>Tracheophyta</taxon>
        <taxon>Spermatophyta</taxon>
        <taxon>Magnoliopsida</taxon>
        <taxon>eudicotyledons</taxon>
        <taxon>Gunneridae</taxon>
        <taxon>Pentapetalae</taxon>
        <taxon>rosids</taxon>
        <taxon>fabids</taxon>
        <taxon>Fabales</taxon>
        <taxon>Fabaceae</taxon>
        <taxon>Papilionoideae</taxon>
        <taxon>50 kb inversion clade</taxon>
        <taxon>NPAAA clade</taxon>
        <taxon>indigoferoid/millettioid clade</taxon>
        <taxon>Phaseoleae</taxon>
        <taxon>Vigna</taxon>
    </lineage>
</organism>
<keyword evidence="5" id="KW-0560">Oxidoreductase</keyword>
<proteinExistence type="inferred from homology"/>
<keyword evidence="6" id="KW-0472">Membrane</keyword>
<dbReference type="InterPro" id="IPR044861">
    <property type="entry name" value="IPNS-like_FE2OG_OXY"/>
</dbReference>
<evidence type="ECO:0000256" key="2">
    <source>
        <dbReference type="ARBA" id="ARBA00022723"/>
    </source>
</evidence>
<keyword evidence="6" id="KW-1133">Transmembrane helix</keyword>
<keyword evidence="3" id="KW-0847">Vitamin C</keyword>
<dbReference type="GO" id="GO:0046872">
    <property type="term" value="F:metal ion binding"/>
    <property type="evidence" value="ECO:0007669"/>
    <property type="project" value="UniProtKB-KW"/>
</dbReference>
<gene>
    <name evidence="8" type="ORF">LR48_Vigan10g237600</name>
</gene>
<dbReference type="GO" id="GO:0031418">
    <property type="term" value="F:L-ascorbic acid binding"/>
    <property type="evidence" value="ECO:0007669"/>
    <property type="project" value="UniProtKB-KW"/>
</dbReference>
<comment type="similarity">
    <text evidence="1 5">Belongs to the iron/ascorbate-dependent oxidoreductase family.</text>
</comment>
<dbReference type="SUPFAM" id="SSF51197">
    <property type="entry name" value="Clavaminate synthase-like"/>
    <property type="match status" value="1"/>
</dbReference>
<dbReference type="PROSITE" id="PS51471">
    <property type="entry name" value="FE2OG_OXY"/>
    <property type="match status" value="1"/>
</dbReference>
<keyword evidence="4 5" id="KW-0408">Iron</keyword>
<dbReference type="Proteomes" id="UP000053144">
    <property type="component" value="Chromosome 10"/>
</dbReference>
<dbReference type="STRING" id="3914.A0A0L9VP31"/>
<evidence type="ECO:0000256" key="6">
    <source>
        <dbReference type="SAM" id="Phobius"/>
    </source>
</evidence>
<evidence type="ECO:0000256" key="5">
    <source>
        <dbReference type="RuleBase" id="RU003682"/>
    </source>
</evidence>
<evidence type="ECO:0000313" key="8">
    <source>
        <dbReference type="EMBL" id="KOM56484.1"/>
    </source>
</evidence>
<evidence type="ECO:0000313" key="9">
    <source>
        <dbReference type="Proteomes" id="UP000053144"/>
    </source>
</evidence>
<dbReference type="Pfam" id="PF03171">
    <property type="entry name" value="2OG-FeII_Oxy"/>
    <property type="match status" value="1"/>
</dbReference>
<dbReference type="InterPro" id="IPR050295">
    <property type="entry name" value="Plant_2OG-oxidoreductases"/>
</dbReference>
<feature type="domain" description="Fe2OG dioxygenase" evidence="7">
    <location>
        <begin position="126"/>
        <end position="213"/>
    </location>
</feature>
<dbReference type="Pfam" id="PF14226">
    <property type="entry name" value="DIOX_N"/>
    <property type="match status" value="1"/>
</dbReference>
<evidence type="ECO:0000259" key="7">
    <source>
        <dbReference type="PROSITE" id="PS51471"/>
    </source>
</evidence>
<dbReference type="AlphaFoldDB" id="A0A0L9VP31"/>
<dbReference type="PANTHER" id="PTHR47991">
    <property type="entry name" value="OXOGLUTARATE/IRON-DEPENDENT DIOXYGENASE"/>
    <property type="match status" value="1"/>
</dbReference>
<dbReference type="EMBL" id="CM003380">
    <property type="protein sequence ID" value="KOM56484.1"/>
    <property type="molecule type" value="Genomic_DNA"/>
</dbReference>
<dbReference type="GO" id="GO:0016491">
    <property type="term" value="F:oxidoreductase activity"/>
    <property type="evidence" value="ECO:0007669"/>
    <property type="project" value="UniProtKB-KW"/>
</dbReference>
<dbReference type="InterPro" id="IPR005123">
    <property type="entry name" value="Oxoglu/Fe-dep_dioxygenase_dom"/>
</dbReference>
<feature type="transmembrane region" description="Helical" evidence="6">
    <location>
        <begin position="187"/>
        <end position="208"/>
    </location>
</feature>
<accession>A0A0L9VP31</accession>
<dbReference type="InterPro" id="IPR027443">
    <property type="entry name" value="IPNS-like_sf"/>
</dbReference>
<dbReference type="OMA" id="TWIAVAP"/>
<evidence type="ECO:0000256" key="1">
    <source>
        <dbReference type="ARBA" id="ARBA00008056"/>
    </source>
</evidence>
<keyword evidence="6" id="KW-0812">Transmembrane</keyword>
<dbReference type="InterPro" id="IPR026992">
    <property type="entry name" value="DIOX_N"/>
</dbReference>
<reference evidence="9" key="1">
    <citation type="journal article" date="2015" name="Proc. Natl. Acad. Sci. U.S.A.">
        <title>Genome sequencing of adzuki bean (Vigna angularis) provides insight into high starch and low fat accumulation and domestication.</title>
        <authorList>
            <person name="Yang K."/>
            <person name="Tian Z."/>
            <person name="Chen C."/>
            <person name="Luo L."/>
            <person name="Zhao B."/>
            <person name="Wang Z."/>
            <person name="Yu L."/>
            <person name="Li Y."/>
            <person name="Sun Y."/>
            <person name="Li W."/>
            <person name="Chen Y."/>
            <person name="Li Y."/>
            <person name="Zhang Y."/>
            <person name="Ai D."/>
            <person name="Zhao J."/>
            <person name="Shang C."/>
            <person name="Ma Y."/>
            <person name="Wu B."/>
            <person name="Wang M."/>
            <person name="Gao L."/>
            <person name="Sun D."/>
            <person name="Zhang P."/>
            <person name="Guo F."/>
            <person name="Wang W."/>
            <person name="Li Y."/>
            <person name="Wang J."/>
            <person name="Varshney R.K."/>
            <person name="Wang J."/>
            <person name="Ling H.Q."/>
            <person name="Wan P."/>
        </authorList>
    </citation>
    <scope>NUCLEOTIDE SEQUENCE</scope>
    <source>
        <strain evidence="9">cv. Jingnong 6</strain>
    </source>
</reference>
<dbReference type="Gramene" id="KOM56484">
    <property type="protein sequence ID" value="KOM56484"/>
    <property type="gene ID" value="LR48_Vigan10g237600"/>
</dbReference>
<keyword evidence="2 5" id="KW-0479">Metal-binding</keyword>
<name>A0A0L9VP31_PHAAN</name>